<dbReference type="Gene3D" id="3.30.160.60">
    <property type="entry name" value="Classic Zinc Finger"/>
    <property type="match status" value="1"/>
</dbReference>
<evidence type="ECO:0000259" key="7">
    <source>
        <dbReference type="PROSITE" id="PS50157"/>
    </source>
</evidence>
<dbReference type="SUPFAM" id="SSF57667">
    <property type="entry name" value="beta-beta-alpha zinc fingers"/>
    <property type="match status" value="1"/>
</dbReference>
<dbReference type="PROSITE" id="PS51293">
    <property type="entry name" value="SANT"/>
    <property type="match status" value="1"/>
</dbReference>
<sequence>MTVPYTPPPMLSPLRRGSGLFSSIHHSGLTPQPLMSSGPPSTPLRPSLLRSASVQKSEDLLDDTVSFEEEQPPPESDTHPHVNIGPQYQAALPAFRAGKKLALNDISRADLVFDPVCVKDVTELELRSYQNLAWSSVLSGNGFNVEYALHVLYIAGGSIEKAMLMLMSGPCKLPKNHPLMSYSYQESDIWSPDEIERYTQAILKVDKDFFQVAREVKTKTVRQCVQFYYLWKKVLVDDHKRLRAMRRRREQDYNLRSTRAQPDATTIGPQQVVITGTEKVEEAGVDEDEEEEVQPMEEEEEEDVDSLSEASTSVGTFDDHNEKDLETEELVELPVPSPARSISPVVVFSCSFHECSSKFSSKAALSAHMKIHQQAMKPASVVYEDRYDGKAATLQVMAHQYKAKQTSTPPSRSPVNNQEQKQDVFPCKLCGRVFAKVKSRSAHMKIHRPDQDKEKEKKAKIAKQQAAVAAANAAKMEALYENQHNYQNLQNGPPTML</sequence>
<dbReference type="GO" id="GO:0003714">
    <property type="term" value="F:transcription corepressor activity"/>
    <property type="evidence" value="ECO:0007669"/>
    <property type="project" value="TreeGrafter"/>
</dbReference>
<feature type="region of interest" description="Disordered" evidence="6">
    <location>
        <begin position="440"/>
        <end position="459"/>
    </location>
</feature>
<dbReference type="Pfam" id="PF00096">
    <property type="entry name" value="zf-C2H2"/>
    <property type="match status" value="1"/>
</dbReference>
<dbReference type="EMBL" id="JAIWYP010000003">
    <property type="protein sequence ID" value="KAH3844345.1"/>
    <property type="molecule type" value="Genomic_DNA"/>
</dbReference>
<accession>A0A9D4KRB1</accession>
<dbReference type="InterPro" id="IPR017884">
    <property type="entry name" value="SANT_dom"/>
</dbReference>
<evidence type="ECO:0000256" key="5">
    <source>
        <dbReference type="PROSITE-ProRule" id="PRU00042"/>
    </source>
</evidence>
<evidence type="ECO:0000256" key="2">
    <source>
        <dbReference type="ARBA" id="ARBA00023015"/>
    </source>
</evidence>
<keyword evidence="11" id="KW-1185">Reference proteome</keyword>
<evidence type="ECO:0000313" key="11">
    <source>
        <dbReference type="Proteomes" id="UP000828390"/>
    </source>
</evidence>
<name>A0A9D4KRB1_DREPO</name>
<dbReference type="GO" id="GO:0008270">
    <property type="term" value="F:zinc ion binding"/>
    <property type="evidence" value="ECO:0007669"/>
    <property type="project" value="UniProtKB-KW"/>
</dbReference>
<evidence type="ECO:0000259" key="9">
    <source>
        <dbReference type="PROSITE" id="PS51293"/>
    </source>
</evidence>
<dbReference type="GO" id="GO:0000118">
    <property type="term" value="C:histone deacetylase complex"/>
    <property type="evidence" value="ECO:0007669"/>
    <property type="project" value="TreeGrafter"/>
</dbReference>
<dbReference type="InterPro" id="IPR051066">
    <property type="entry name" value="Trans_reg/Corepressor"/>
</dbReference>
<evidence type="ECO:0000256" key="4">
    <source>
        <dbReference type="ARBA" id="ARBA00023242"/>
    </source>
</evidence>
<feature type="domain" description="SANT" evidence="9">
    <location>
        <begin position="185"/>
        <end position="236"/>
    </location>
</feature>
<feature type="region of interest" description="Disordered" evidence="6">
    <location>
        <begin position="1"/>
        <end position="47"/>
    </location>
</feature>
<dbReference type="AlphaFoldDB" id="A0A9D4KRB1"/>
<gene>
    <name evidence="10" type="ORF">DPMN_086603</name>
</gene>
<evidence type="ECO:0000313" key="10">
    <source>
        <dbReference type="EMBL" id="KAH3844345.1"/>
    </source>
</evidence>
<dbReference type="PROSITE" id="PS51156">
    <property type="entry name" value="ELM2"/>
    <property type="match status" value="1"/>
</dbReference>
<dbReference type="SUPFAM" id="SSF46689">
    <property type="entry name" value="Homeodomain-like"/>
    <property type="match status" value="1"/>
</dbReference>
<keyword evidence="2" id="KW-0805">Transcription regulation</keyword>
<reference evidence="10" key="1">
    <citation type="journal article" date="2019" name="bioRxiv">
        <title>The Genome of the Zebra Mussel, Dreissena polymorpha: A Resource for Invasive Species Research.</title>
        <authorList>
            <person name="McCartney M.A."/>
            <person name="Auch B."/>
            <person name="Kono T."/>
            <person name="Mallez S."/>
            <person name="Zhang Y."/>
            <person name="Obille A."/>
            <person name="Becker A."/>
            <person name="Abrahante J.E."/>
            <person name="Garbe J."/>
            <person name="Badalamenti J.P."/>
            <person name="Herman A."/>
            <person name="Mangelson H."/>
            <person name="Liachko I."/>
            <person name="Sullivan S."/>
            <person name="Sone E.D."/>
            <person name="Koren S."/>
            <person name="Silverstein K.A.T."/>
            <person name="Beckman K.B."/>
            <person name="Gohl D.M."/>
        </authorList>
    </citation>
    <scope>NUCLEOTIDE SEQUENCE</scope>
    <source>
        <strain evidence="10">Duluth1</strain>
        <tissue evidence="10">Whole animal</tissue>
    </source>
</reference>
<feature type="compositionally biased region" description="Acidic residues" evidence="6">
    <location>
        <begin position="283"/>
        <end position="306"/>
    </location>
</feature>
<dbReference type="InterPro" id="IPR009057">
    <property type="entry name" value="Homeodomain-like_sf"/>
</dbReference>
<comment type="subcellular location">
    <subcellularLocation>
        <location evidence="1">Nucleus</location>
    </subcellularLocation>
</comment>
<feature type="compositionally biased region" description="Basic and acidic residues" evidence="6">
    <location>
        <begin position="447"/>
        <end position="459"/>
    </location>
</feature>
<proteinExistence type="predicted"/>
<dbReference type="SMART" id="SM00717">
    <property type="entry name" value="SANT"/>
    <property type="match status" value="1"/>
</dbReference>
<feature type="compositionally biased region" description="Low complexity" evidence="6">
    <location>
        <begin position="36"/>
        <end position="47"/>
    </location>
</feature>
<evidence type="ECO:0000256" key="3">
    <source>
        <dbReference type="ARBA" id="ARBA00023163"/>
    </source>
</evidence>
<reference evidence="10" key="2">
    <citation type="submission" date="2020-11" db="EMBL/GenBank/DDBJ databases">
        <authorList>
            <person name="McCartney M.A."/>
            <person name="Auch B."/>
            <person name="Kono T."/>
            <person name="Mallez S."/>
            <person name="Becker A."/>
            <person name="Gohl D.M."/>
            <person name="Silverstein K.A.T."/>
            <person name="Koren S."/>
            <person name="Bechman K.B."/>
            <person name="Herman A."/>
            <person name="Abrahante J.E."/>
            <person name="Garbe J."/>
        </authorList>
    </citation>
    <scope>NUCLEOTIDE SEQUENCE</scope>
    <source>
        <strain evidence="10">Duluth1</strain>
        <tissue evidence="10">Whole animal</tissue>
    </source>
</reference>
<dbReference type="Pfam" id="PF01448">
    <property type="entry name" value="ELM2"/>
    <property type="match status" value="1"/>
</dbReference>
<keyword evidence="5" id="KW-0863">Zinc-finger</keyword>
<keyword evidence="3" id="KW-0804">Transcription</keyword>
<dbReference type="PANTHER" id="PTHR16089:SF40">
    <property type="entry name" value="SUPPRESSOR OF ACTIVATED EGL-4 PROTEIN 1"/>
    <property type="match status" value="1"/>
</dbReference>
<feature type="domain" description="ELM2" evidence="8">
    <location>
        <begin position="80"/>
        <end position="170"/>
    </location>
</feature>
<keyword evidence="5" id="KW-0479">Metal-binding</keyword>
<dbReference type="InterPro" id="IPR001005">
    <property type="entry name" value="SANT/Myb"/>
</dbReference>
<evidence type="ECO:0008006" key="12">
    <source>
        <dbReference type="Google" id="ProtNLM"/>
    </source>
</evidence>
<dbReference type="SMART" id="SM01189">
    <property type="entry name" value="ELM2"/>
    <property type="match status" value="1"/>
</dbReference>
<dbReference type="PROSITE" id="PS00028">
    <property type="entry name" value="ZINC_FINGER_C2H2_1"/>
    <property type="match status" value="2"/>
</dbReference>
<feature type="region of interest" description="Disordered" evidence="6">
    <location>
        <begin position="281"/>
        <end position="319"/>
    </location>
</feature>
<evidence type="ECO:0000259" key="8">
    <source>
        <dbReference type="PROSITE" id="PS51156"/>
    </source>
</evidence>
<keyword evidence="4" id="KW-0539">Nucleus</keyword>
<feature type="compositionally biased region" description="Polar residues" evidence="6">
    <location>
        <begin position="20"/>
        <end position="35"/>
    </location>
</feature>
<evidence type="ECO:0000256" key="6">
    <source>
        <dbReference type="SAM" id="MobiDB-lite"/>
    </source>
</evidence>
<feature type="domain" description="C2H2-type" evidence="7">
    <location>
        <begin position="425"/>
        <end position="452"/>
    </location>
</feature>
<feature type="domain" description="C2H2-type" evidence="7">
    <location>
        <begin position="348"/>
        <end position="377"/>
    </location>
</feature>
<dbReference type="Proteomes" id="UP000828390">
    <property type="component" value="Unassembled WGS sequence"/>
</dbReference>
<dbReference type="InterPro" id="IPR013087">
    <property type="entry name" value="Znf_C2H2_type"/>
</dbReference>
<dbReference type="PANTHER" id="PTHR16089">
    <property type="entry name" value="REST COREPRESSOR COREST PROTEIN-RELATED"/>
    <property type="match status" value="1"/>
</dbReference>
<comment type="caution">
    <text evidence="10">The sequence shown here is derived from an EMBL/GenBank/DDBJ whole genome shotgun (WGS) entry which is preliminary data.</text>
</comment>
<organism evidence="10 11">
    <name type="scientific">Dreissena polymorpha</name>
    <name type="common">Zebra mussel</name>
    <name type="synonym">Mytilus polymorpha</name>
    <dbReference type="NCBI Taxonomy" id="45954"/>
    <lineage>
        <taxon>Eukaryota</taxon>
        <taxon>Metazoa</taxon>
        <taxon>Spiralia</taxon>
        <taxon>Lophotrochozoa</taxon>
        <taxon>Mollusca</taxon>
        <taxon>Bivalvia</taxon>
        <taxon>Autobranchia</taxon>
        <taxon>Heteroconchia</taxon>
        <taxon>Euheterodonta</taxon>
        <taxon>Imparidentia</taxon>
        <taxon>Neoheterodontei</taxon>
        <taxon>Myida</taxon>
        <taxon>Dreissenoidea</taxon>
        <taxon>Dreissenidae</taxon>
        <taxon>Dreissena</taxon>
    </lineage>
</organism>
<keyword evidence="5" id="KW-0862">Zinc</keyword>
<dbReference type="PROSITE" id="PS50157">
    <property type="entry name" value="ZINC_FINGER_C2H2_2"/>
    <property type="match status" value="2"/>
</dbReference>
<dbReference type="InterPro" id="IPR000949">
    <property type="entry name" value="ELM2_dom"/>
</dbReference>
<feature type="compositionally biased region" description="Pro residues" evidence="6">
    <location>
        <begin position="1"/>
        <end position="11"/>
    </location>
</feature>
<dbReference type="SMART" id="SM00355">
    <property type="entry name" value="ZnF_C2H2"/>
    <property type="match status" value="2"/>
</dbReference>
<dbReference type="Gene3D" id="1.10.10.60">
    <property type="entry name" value="Homeodomain-like"/>
    <property type="match status" value="1"/>
</dbReference>
<protein>
    <recommendedName>
        <fullName evidence="12">Transcriptional-regulating factor 1</fullName>
    </recommendedName>
</protein>
<dbReference type="GO" id="GO:0006357">
    <property type="term" value="P:regulation of transcription by RNA polymerase II"/>
    <property type="evidence" value="ECO:0007669"/>
    <property type="project" value="TreeGrafter"/>
</dbReference>
<dbReference type="GO" id="GO:0005667">
    <property type="term" value="C:transcription regulator complex"/>
    <property type="evidence" value="ECO:0007669"/>
    <property type="project" value="TreeGrafter"/>
</dbReference>
<dbReference type="InterPro" id="IPR036236">
    <property type="entry name" value="Znf_C2H2_sf"/>
</dbReference>
<evidence type="ECO:0000256" key="1">
    <source>
        <dbReference type="ARBA" id="ARBA00004123"/>
    </source>
</evidence>